<comment type="cofactor">
    <cofactor evidence="1">
        <name>pyridoxal 5'-phosphate</name>
        <dbReference type="ChEBI" id="CHEBI:597326"/>
    </cofactor>
</comment>
<evidence type="ECO:0000256" key="1">
    <source>
        <dbReference type="ARBA" id="ARBA00001933"/>
    </source>
</evidence>
<dbReference type="AlphaFoldDB" id="A0A6J7D521"/>
<dbReference type="InterPro" id="IPR015421">
    <property type="entry name" value="PyrdxlP-dep_Trfase_major"/>
</dbReference>
<dbReference type="InterPro" id="IPR004839">
    <property type="entry name" value="Aminotransferase_I/II_large"/>
</dbReference>
<evidence type="ECO:0000256" key="4">
    <source>
        <dbReference type="ARBA" id="ARBA00022898"/>
    </source>
</evidence>
<keyword evidence="2" id="KW-0032">Aminotransferase</keyword>
<dbReference type="PANTHER" id="PTHR43643:SF3">
    <property type="entry name" value="HISTIDINOL-PHOSPHATE AMINOTRANSFERASE"/>
    <property type="match status" value="1"/>
</dbReference>
<feature type="domain" description="Aminotransferase class I/classII large" evidence="5">
    <location>
        <begin position="28"/>
        <end position="354"/>
    </location>
</feature>
<dbReference type="Gene3D" id="3.90.1150.10">
    <property type="entry name" value="Aspartate Aminotransferase, domain 1"/>
    <property type="match status" value="1"/>
</dbReference>
<keyword evidence="4" id="KW-0663">Pyridoxal phosphate</keyword>
<evidence type="ECO:0000259" key="5">
    <source>
        <dbReference type="Pfam" id="PF00155"/>
    </source>
</evidence>
<dbReference type="GO" id="GO:0004400">
    <property type="term" value="F:histidinol-phosphate transaminase activity"/>
    <property type="evidence" value="ECO:0007669"/>
    <property type="project" value="InterPro"/>
</dbReference>
<dbReference type="SUPFAM" id="SSF53383">
    <property type="entry name" value="PLP-dependent transferases"/>
    <property type="match status" value="1"/>
</dbReference>
<dbReference type="InterPro" id="IPR015422">
    <property type="entry name" value="PyrdxlP-dep_Trfase_small"/>
</dbReference>
<dbReference type="GO" id="GO:0030170">
    <property type="term" value="F:pyridoxal phosphate binding"/>
    <property type="evidence" value="ECO:0007669"/>
    <property type="project" value="InterPro"/>
</dbReference>
<organism evidence="6">
    <name type="scientific">freshwater metagenome</name>
    <dbReference type="NCBI Taxonomy" id="449393"/>
    <lineage>
        <taxon>unclassified sequences</taxon>
        <taxon>metagenomes</taxon>
        <taxon>ecological metagenomes</taxon>
    </lineage>
</organism>
<dbReference type="PANTHER" id="PTHR43643">
    <property type="entry name" value="HISTIDINOL-PHOSPHATE AMINOTRANSFERASE 2"/>
    <property type="match status" value="1"/>
</dbReference>
<evidence type="ECO:0000313" key="6">
    <source>
        <dbReference type="EMBL" id="CAB4863549.1"/>
    </source>
</evidence>
<dbReference type="InterPro" id="IPR015424">
    <property type="entry name" value="PyrdxlP-dep_Trfase"/>
</dbReference>
<dbReference type="GO" id="GO:0000105">
    <property type="term" value="P:L-histidine biosynthetic process"/>
    <property type="evidence" value="ECO:0007669"/>
    <property type="project" value="InterPro"/>
</dbReference>
<name>A0A6J7D521_9ZZZZ</name>
<dbReference type="NCBIfam" id="TIGR01141">
    <property type="entry name" value="hisC"/>
    <property type="match status" value="1"/>
</dbReference>
<dbReference type="CDD" id="cd00609">
    <property type="entry name" value="AAT_like"/>
    <property type="match status" value="1"/>
</dbReference>
<protein>
    <submittedName>
        <fullName evidence="6">Unannotated protein</fullName>
    </submittedName>
</protein>
<dbReference type="Pfam" id="PF00155">
    <property type="entry name" value="Aminotran_1_2"/>
    <property type="match status" value="1"/>
</dbReference>
<sequence length="362" mass="38346">MGLDFADRIGRIPVYPAADGYALSESVALLASNEAPFAPLPEVVAAAAEAARTAHRYPDPGASRLRAALAQRTGVPVDQIATGNGSCDILLALGDALLQPGRELVYAWPAFSMYPQLGATAGATDVQVPLDAEDRHDLKALAAAVTPQTRLLLICNPNNPTSTLVPLEEIEELLQAVGDSVCVVLDEAYREFVTSEEPDASLELLARYPNLVILRTFSKVYGLAALRVGYGLCGDSSIRTAVDQVRQPFFCNASAQAAAIEALAHGDEVDRRVALMVEERERLAAGLAALGCQVAQSQANFLWVKLPAGVDEKEIVGGLSDRDILVRAGTALGGVGHLRVTVGLPDQHERLLAALAELLAQR</sequence>
<keyword evidence="3" id="KW-0808">Transferase</keyword>
<dbReference type="HAMAP" id="MF_01023">
    <property type="entry name" value="HisC_aminotrans_2"/>
    <property type="match status" value="1"/>
</dbReference>
<reference evidence="6" key="1">
    <citation type="submission" date="2020-05" db="EMBL/GenBank/DDBJ databases">
        <authorList>
            <person name="Chiriac C."/>
            <person name="Salcher M."/>
            <person name="Ghai R."/>
            <person name="Kavagutti S V."/>
        </authorList>
    </citation>
    <scope>NUCLEOTIDE SEQUENCE</scope>
</reference>
<dbReference type="InterPro" id="IPR005861">
    <property type="entry name" value="HisP_aminotrans"/>
</dbReference>
<accession>A0A6J7D521</accession>
<evidence type="ECO:0000256" key="3">
    <source>
        <dbReference type="ARBA" id="ARBA00022679"/>
    </source>
</evidence>
<proteinExistence type="inferred from homology"/>
<gene>
    <name evidence="6" type="ORF">UFOPK3444_00316</name>
</gene>
<dbReference type="EMBL" id="CAFBLU010000003">
    <property type="protein sequence ID" value="CAB4863549.1"/>
    <property type="molecule type" value="Genomic_DNA"/>
</dbReference>
<dbReference type="InterPro" id="IPR050106">
    <property type="entry name" value="HistidinolP_aminotransfase"/>
</dbReference>
<dbReference type="Gene3D" id="3.40.640.10">
    <property type="entry name" value="Type I PLP-dependent aspartate aminotransferase-like (Major domain)"/>
    <property type="match status" value="1"/>
</dbReference>
<evidence type="ECO:0000256" key="2">
    <source>
        <dbReference type="ARBA" id="ARBA00022576"/>
    </source>
</evidence>